<keyword evidence="3" id="KW-0732">Signal</keyword>
<dbReference type="InterPro" id="IPR016090">
    <property type="entry name" value="PLA2-like_dom"/>
</dbReference>
<dbReference type="Pfam" id="PF05826">
    <property type="entry name" value="Phospholip_A2_2"/>
    <property type="match status" value="1"/>
</dbReference>
<dbReference type="Gene3D" id="1.20.90.10">
    <property type="entry name" value="Phospholipase A2 domain"/>
    <property type="match status" value="1"/>
</dbReference>
<dbReference type="PROSITE" id="PS51257">
    <property type="entry name" value="PROKAR_LIPOPROTEIN"/>
    <property type="match status" value="1"/>
</dbReference>
<feature type="domain" description="Phospholipase A2-like central" evidence="4">
    <location>
        <begin position="114"/>
        <end position="209"/>
    </location>
</feature>
<name>A0AAD9NK22_RIDPI</name>
<comment type="subcellular location">
    <subcellularLocation>
        <location evidence="1">Secreted</location>
    </subcellularLocation>
</comment>
<dbReference type="GO" id="GO:0004623">
    <property type="term" value="F:phospholipase A2 activity"/>
    <property type="evidence" value="ECO:0007669"/>
    <property type="project" value="InterPro"/>
</dbReference>
<proteinExistence type="predicted"/>
<keyword evidence="2" id="KW-0964">Secreted</keyword>
<evidence type="ECO:0000313" key="5">
    <source>
        <dbReference type="EMBL" id="KAK2171443.1"/>
    </source>
</evidence>
<evidence type="ECO:0000313" key="6">
    <source>
        <dbReference type="Proteomes" id="UP001209878"/>
    </source>
</evidence>
<dbReference type="EMBL" id="JAODUO010001065">
    <property type="protein sequence ID" value="KAK2171443.1"/>
    <property type="molecule type" value="Genomic_DNA"/>
</dbReference>
<comment type="caution">
    <text evidence="5">The sequence shown here is derived from an EMBL/GenBank/DDBJ whole genome shotgun (WGS) entry which is preliminary data.</text>
</comment>
<dbReference type="GO" id="GO:0050482">
    <property type="term" value="P:arachidonate secretion"/>
    <property type="evidence" value="ECO:0007669"/>
    <property type="project" value="InterPro"/>
</dbReference>
<evidence type="ECO:0000259" key="4">
    <source>
        <dbReference type="Pfam" id="PF05826"/>
    </source>
</evidence>
<keyword evidence="6" id="KW-1185">Reference proteome</keyword>
<dbReference type="GO" id="GO:0005576">
    <property type="term" value="C:extracellular region"/>
    <property type="evidence" value="ECO:0007669"/>
    <property type="project" value="UniProtKB-SubCell"/>
</dbReference>
<reference evidence="5" key="1">
    <citation type="journal article" date="2023" name="Mol. Biol. Evol.">
        <title>Third-Generation Sequencing Reveals the Adaptive Role of the Epigenome in Three Deep-Sea Polychaetes.</title>
        <authorList>
            <person name="Perez M."/>
            <person name="Aroh O."/>
            <person name="Sun Y."/>
            <person name="Lan Y."/>
            <person name="Juniper S.K."/>
            <person name="Young C.R."/>
            <person name="Angers B."/>
            <person name="Qian P.Y."/>
        </authorList>
    </citation>
    <scope>NUCLEOTIDE SEQUENCE</scope>
    <source>
        <strain evidence="5">R07B-5</strain>
    </source>
</reference>
<dbReference type="InterPro" id="IPR033113">
    <property type="entry name" value="PLA2_histidine"/>
</dbReference>
<sequence length="237" mass="26339">MKLVSSAALLLSWLALLSGCRGAGEVDGPLTDVRVRHGTLTVREATDGRRQVRAVFDAADTLVDCEVGETKAGASSDIAVEKTIVGGPAVKLLHARCLQLHQTAARTRRSLLVYPGTKWCGKGSSAHFYDDLGDSRDTDMCCRAHDFCPFTISGLTSKYNLFNYRFHTLSHCDCDDRLRTCLDSVKSDVIAPIVRSLYFSIAGNDCFVLKPEKVCVKRSWWGKCQKYMKTYRAVYRQ</sequence>
<dbReference type="SUPFAM" id="SSF48619">
    <property type="entry name" value="Phospholipase A2, PLA2"/>
    <property type="match status" value="1"/>
</dbReference>
<dbReference type="PROSITE" id="PS00118">
    <property type="entry name" value="PA2_HIS"/>
    <property type="match status" value="1"/>
</dbReference>
<accession>A0AAD9NK22</accession>
<evidence type="ECO:0000256" key="3">
    <source>
        <dbReference type="SAM" id="SignalP"/>
    </source>
</evidence>
<feature type="chain" id="PRO_5041976709" description="Phospholipase A2-like central domain-containing protein" evidence="3">
    <location>
        <begin position="23"/>
        <end position="237"/>
    </location>
</feature>
<organism evidence="5 6">
    <name type="scientific">Ridgeia piscesae</name>
    <name type="common">Tubeworm</name>
    <dbReference type="NCBI Taxonomy" id="27915"/>
    <lineage>
        <taxon>Eukaryota</taxon>
        <taxon>Metazoa</taxon>
        <taxon>Spiralia</taxon>
        <taxon>Lophotrochozoa</taxon>
        <taxon>Annelida</taxon>
        <taxon>Polychaeta</taxon>
        <taxon>Sedentaria</taxon>
        <taxon>Canalipalpata</taxon>
        <taxon>Sabellida</taxon>
        <taxon>Siboglinidae</taxon>
        <taxon>Ridgeia</taxon>
    </lineage>
</organism>
<evidence type="ECO:0000256" key="2">
    <source>
        <dbReference type="ARBA" id="ARBA00022525"/>
    </source>
</evidence>
<dbReference type="Proteomes" id="UP001209878">
    <property type="component" value="Unassembled WGS sequence"/>
</dbReference>
<evidence type="ECO:0000256" key="1">
    <source>
        <dbReference type="ARBA" id="ARBA00004613"/>
    </source>
</evidence>
<dbReference type="AlphaFoldDB" id="A0AAD9NK22"/>
<feature type="signal peptide" evidence="3">
    <location>
        <begin position="1"/>
        <end position="22"/>
    </location>
</feature>
<protein>
    <recommendedName>
        <fullName evidence="4">Phospholipase A2-like central domain-containing protein</fullName>
    </recommendedName>
</protein>
<dbReference type="InterPro" id="IPR036444">
    <property type="entry name" value="PLipase_A2_dom_sf"/>
</dbReference>
<dbReference type="GO" id="GO:0006644">
    <property type="term" value="P:phospholipid metabolic process"/>
    <property type="evidence" value="ECO:0007669"/>
    <property type="project" value="InterPro"/>
</dbReference>
<dbReference type="PANTHER" id="PTHR12253">
    <property type="entry name" value="RH14732P"/>
    <property type="match status" value="1"/>
</dbReference>
<gene>
    <name evidence="5" type="ORF">NP493_1065g01010</name>
</gene>